<dbReference type="PANTHER" id="PTHR10099:SF1">
    <property type="entry name" value="PHOSPHORIBOSYLFORMYLGLYCINAMIDINE SYNTHASE"/>
    <property type="match status" value="1"/>
</dbReference>
<evidence type="ECO:0000313" key="23">
    <source>
        <dbReference type="Proteomes" id="UP000290900"/>
    </source>
</evidence>
<name>A0A448YEB5_BRENA</name>
<dbReference type="NCBIfam" id="TIGR01735">
    <property type="entry name" value="FGAM_synt"/>
    <property type="match status" value="1"/>
</dbReference>
<evidence type="ECO:0000256" key="14">
    <source>
        <dbReference type="ARBA" id="ARBA00032632"/>
    </source>
</evidence>
<organism evidence="22 23">
    <name type="scientific">Brettanomyces naardenensis</name>
    <name type="common">Yeast</name>
    <dbReference type="NCBI Taxonomy" id="13370"/>
    <lineage>
        <taxon>Eukaryota</taxon>
        <taxon>Fungi</taxon>
        <taxon>Dikarya</taxon>
        <taxon>Ascomycota</taxon>
        <taxon>Saccharomycotina</taxon>
        <taxon>Pichiomycetes</taxon>
        <taxon>Pichiales</taxon>
        <taxon>Pichiaceae</taxon>
        <taxon>Brettanomyces</taxon>
    </lineage>
</organism>
<dbReference type="InterPro" id="IPR029062">
    <property type="entry name" value="Class_I_gatase-like"/>
</dbReference>
<dbReference type="Gene3D" id="3.30.1330.10">
    <property type="entry name" value="PurM-like, N-terminal domain"/>
    <property type="match status" value="2"/>
</dbReference>
<proteinExistence type="inferred from homology"/>
<protein>
    <recommendedName>
        <fullName evidence="17">Phosphoribosylformylglycinamidine synthase</fullName>
        <ecNumber evidence="4">6.3.5.3</ecNumber>
    </recommendedName>
    <alternativeName>
        <fullName evidence="14">Formylglycinamide ribonucleotide amidotransferase</fullName>
    </alternativeName>
    <alternativeName>
        <fullName evidence="13">Formylglycinamide ribotide amidotransferase</fullName>
    </alternativeName>
</protein>
<dbReference type="InterPro" id="IPR055181">
    <property type="entry name" value="FGAR-AT_PurM_N-like"/>
</dbReference>
<comment type="subcellular location">
    <subcellularLocation>
        <location evidence="1">Cytoplasm</location>
    </subcellularLocation>
</comment>
<evidence type="ECO:0000256" key="4">
    <source>
        <dbReference type="ARBA" id="ARBA00012747"/>
    </source>
</evidence>
<accession>A0A448YEB5</accession>
<keyword evidence="23" id="KW-1185">Reference proteome</keyword>
<keyword evidence="10" id="KW-0067">ATP-binding</keyword>
<dbReference type="InterPro" id="IPR041609">
    <property type="entry name" value="PurL_linker"/>
</dbReference>
<evidence type="ECO:0000256" key="6">
    <source>
        <dbReference type="ARBA" id="ARBA00022598"/>
    </source>
</evidence>
<dbReference type="SUPFAM" id="SSF109736">
    <property type="entry name" value="FGAM synthase PurL, linker domain"/>
    <property type="match status" value="1"/>
</dbReference>
<evidence type="ECO:0000259" key="18">
    <source>
        <dbReference type="Pfam" id="PF02769"/>
    </source>
</evidence>
<dbReference type="FunFam" id="3.30.1330.10:FF:000005">
    <property type="entry name" value="Phosphoribosylformylglycinamidine synthase"/>
    <property type="match status" value="1"/>
</dbReference>
<evidence type="ECO:0000256" key="9">
    <source>
        <dbReference type="ARBA" id="ARBA00022755"/>
    </source>
</evidence>
<reference evidence="22 23" key="1">
    <citation type="submission" date="2018-12" db="EMBL/GenBank/DDBJ databases">
        <authorList>
            <person name="Tiukova I."/>
            <person name="Dainat J."/>
        </authorList>
    </citation>
    <scope>NUCLEOTIDE SEQUENCE [LARGE SCALE GENOMIC DNA]</scope>
</reference>
<evidence type="ECO:0000256" key="10">
    <source>
        <dbReference type="ARBA" id="ARBA00022840"/>
    </source>
</evidence>
<comment type="pathway">
    <text evidence="2">Purine metabolism; IMP biosynthesis via de novo pathway; 5-amino-1-(5-phospho-D-ribosyl)imidazole from N(2)-formyl-N(1)-(5-phospho-D-ribosyl)glycinamide: step 1/2.</text>
</comment>
<evidence type="ECO:0000259" key="19">
    <source>
        <dbReference type="Pfam" id="PF18072"/>
    </source>
</evidence>
<dbReference type="GO" id="GO:0004642">
    <property type="term" value="F:phosphoribosylformylglycinamidine synthase activity"/>
    <property type="evidence" value="ECO:0007669"/>
    <property type="project" value="UniProtKB-EC"/>
</dbReference>
<evidence type="ECO:0000256" key="8">
    <source>
        <dbReference type="ARBA" id="ARBA00022741"/>
    </source>
</evidence>
<dbReference type="NCBIfam" id="NF003672">
    <property type="entry name" value="PRK05297.1"/>
    <property type="match status" value="1"/>
</dbReference>
<dbReference type="UniPathway" id="UPA00074">
    <property type="reaction ID" value="UER00128"/>
</dbReference>
<dbReference type="Pfam" id="PF02769">
    <property type="entry name" value="AIRS_C"/>
    <property type="match status" value="2"/>
</dbReference>
<evidence type="ECO:0000256" key="17">
    <source>
        <dbReference type="ARBA" id="ARBA00071729"/>
    </source>
</evidence>
<dbReference type="CDD" id="cd01740">
    <property type="entry name" value="GATase1_FGAR_AT"/>
    <property type="match status" value="1"/>
</dbReference>
<dbReference type="CDD" id="cd02204">
    <property type="entry name" value="PurL_repeat2"/>
    <property type="match status" value="1"/>
</dbReference>
<sequence length="1358" mass="148062">MSSMLILPGPEALSSFRVTTLVSAINKLVNSSVVTSVKSCFVHYIETSGTLDEDSLRKLKLLLQYDTELDLTDPLNKELFELVQVGGEDKEAIDLSSRLGPDTYLIRVLPRAGTISPWSSKASNITEVCGLGKQVKRVERGSAFLLQVRPGFPILDFFTKDQFNCLSSVYDRMTQSLYVNERAPRFGDLFASHEPKPLVTVDILGSKDKLAKANKTMGLALDEEEIQYLIKAFHDTLNRNPTDVELFMFAQVNSEHCRHKIFNADWKIDGEEKDRSLFQMIRNTHKLNPQHTVSAYSDNAAVYEGTDAYLWYPDVSAGNKWSSLAELVHTLIKVETHNHPTAVSPFPGAATGSGGEIRDEAAVGRGSKTRCGLAGYIVSDLQLPGQSEPWELDIGRPGHIASPLEIMVEAPLGSAAFNNEFGRPAITGFFRTLTTTVHDADGKPRIRGFHKPIMLAGGLGSVRPQLALKSDFKVTPGASLIALGGPSMLIGLGGGAASSVASGEGSAELDFASVQRGNPEMQRRAQQVIDACNALGADSPIQCIHDVGAGGLSNAFPELVHDNGLGGRFELRNIPCLERGMSPMELWCNESQERYVLAVASKDVEQFRAICSRERCPFAIVGTATSEQRLLLTDKLLKTTPIDLDMSLLFGKPPRMSREDLTRPLKLDPLKFDGVSVAEATGRVLHLPCVGSKSFLITIGDRTVTGLIDRDQFVGPWQVPVADVGVTATSLGNSIVRTGDALATGERPSVALISPEASARICVAESLTNLFAADVRALDRVKLSANWMSSASTPGEGSALYRAVMAIGMELCPALGIEIPVGKDSMSMKMSWDKNEVVSPLSVCITSFCGVNDTSKTWTPLIRREEQNTVLVLVDLGEGKNALGGSALAQVYKQVGTEAPDVRSPELLEGFLKALIELHQGSTVLAYHDRSDGGLVVTLLEMAFAGRCGLDINVKADADTSSLAVLFSEELGAVFQVAEKDVKDFVAVFGKHGVSEEKISIVGKPVISGDQKIKISVNGAPQLVDTRAHLQQQWTATSYAIQRLRDNPQAADQEYQTILDNSDPGLTYKLTYDPKDDLGISSLTGNRPKVAILREQGVNSQLEMAWCFQAAGFDAYDVHMTDILSGRVSLESFTGFAACGGFSYGDVLGAGNGWAKSVLYNEHAKAEFRHFFYDRDDTFAFGSCNGCQFLTRIKELIPGADIWPSFEKNRSEQYEARVCTVEVTEENSAHPCIFFDGMRGSRLPIAVAHGEGRAHFDTVDQHSQFNSQGLVAARYTDNYGVPTEKYPFNPNGSPDGISGVRTPNGRVLAMMPHPERVSRLEANSYYPEEAKKWDGYGPWIRLFRNARKWVETVKKNQE</sequence>
<evidence type="ECO:0000256" key="12">
    <source>
        <dbReference type="ARBA" id="ARBA00022962"/>
    </source>
</evidence>
<dbReference type="Pfam" id="PF18072">
    <property type="entry name" value="FGAR-AT_linker"/>
    <property type="match status" value="1"/>
</dbReference>
<dbReference type="CDD" id="cd02203">
    <property type="entry name" value="PurL_repeat1"/>
    <property type="match status" value="1"/>
</dbReference>
<evidence type="ECO:0000256" key="7">
    <source>
        <dbReference type="ARBA" id="ARBA00022723"/>
    </source>
</evidence>
<dbReference type="SMART" id="SM01211">
    <property type="entry name" value="GATase_5"/>
    <property type="match status" value="1"/>
</dbReference>
<dbReference type="EC" id="6.3.5.3" evidence="4"/>
<dbReference type="STRING" id="13370.A0A448YEB5"/>
<dbReference type="Gene3D" id="3.40.50.880">
    <property type="match status" value="1"/>
</dbReference>
<keyword evidence="11" id="KW-0460">Magnesium</keyword>
<dbReference type="InterPro" id="IPR036921">
    <property type="entry name" value="PurM-like_N_sf"/>
</dbReference>
<dbReference type="InParanoid" id="A0A448YEB5"/>
<feature type="domain" description="Phosphoribosylformylglycinamidine synthase N-terminal" evidence="20">
    <location>
        <begin position="41"/>
        <end position="181"/>
    </location>
</feature>
<dbReference type="Pfam" id="PF13507">
    <property type="entry name" value="GATase_5"/>
    <property type="match status" value="1"/>
</dbReference>
<dbReference type="InterPro" id="IPR010073">
    <property type="entry name" value="PurL_large"/>
</dbReference>
<feature type="domain" description="PurM-like C-terminal" evidence="18">
    <location>
        <begin position="476"/>
        <end position="630"/>
    </location>
</feature>
<evidence type="ECO:0000313" key="22">
    <source>
        <dbReference type="EMBL" id="VEU19275.1"/>
    </source>
</evidence>
<dbReference type="FunCoup" id="A0A448YEB5">
    <property type="interactions" value="989"/>
</dbReference>
<evidence type="ECO:0000259" key="20">
    <source>
        <dbReference type="Pfam" id="PF18076"/>
    </source>
</evidence>
<keyword evidence="7" id="KW-0479">Metal-binding</keyword>
<evidence type="ECO:0000259" key="21">
    <source>
        <dbReference type="Pfam" id="PF22689"/>
    </source>
</evidence>
<evidence type="ECO:0000256" key="11">
    <source>
        <dbReference type="ARBA" id="ARBA00022842"/>
    </source>
</evidence>
<keyword evidence="6" id="KW-0436">Ligase</keyword>
<dbReference type="FunFam" id="3.90.650.10:FF:000002">
    <property type="entry name" value="Phosphoribosylformylglycinamidine synthase"/>
    <property type="match status" value="1"/>
</dbReference>
<dbReference type="SUPFAM" id="SSF82697">
    <property type="entry name" value="PurS-like"/>
    <property type="match status" value="1"/>
</dbReference>
<dbReference type="Gene3D" id="1.10.8.750">
    <property type="entry name" value="Phosphoribosylformylglycinamidine synthase, linker domain"/>
    <property type="match status" value="1"/>
</dbReference>
<dbReference type="SUPFAM" id="SSF52317">
    <property type="entry name" value="Class I glutamine amidotransferase-like"/>
    <property type="match status" value="1"/>
</dbReference>
<dbReference type="SUPFAM" id="SSF56042">
    <property type="entry name" value="PurM C-terminal domain-like"/>
    <property type="match status" value="2"/>
</dbReference>
<evidence type="ECO:0000256" key="3">
    <source>
        <dbReference type="ARBA" id="ARBA00008608"/>
    </source>
</evidence>
<evidence type="ECO:0000256" key="1">
    <source>
        <dbReference type="ARBA" id="ARBA00004496"/>
    </source>
</evidence>
<keyword evidence="8" id="KW-0547">Nucleotide-binding</keyword>
<dbReference type="InterPro" id="IPR036676">
    <property type="entry name" value="PurM-like_C_sf"/>
</dbReference>
<dbReference type="Proteomes" id="UP000290900">
    <property type="component" value="Unassembled WGS sequence"/>
</dbReference>
<evidence type="ECO:0000256" key="5">
    <source>
        <dbReference type="ARBA" id="ARBA00022490"/>
    </source>
</evidence>
<feature type="domain" description="FGAR-AT PurM N-terminal-like" evidence="21">
    <location>
        <begin position="692"/>
        <end position="849"/>
    </location>
</feature>
<dbReference type="FunFam" id="3.30.1330.10:FF:000002">
    <property type="entry name" value="Phosphoribosylformylglycinamidine synthase"/>
    <property type="match status" value="1"/>
</dbReference>
<dbReference type="FunFam" id="1.10.8.750:FF:000002">
    <property type="entry name" value="Phosphoribosylformylglycinamidine synthase"/>
    <property type="match status" value="1"/>
</dbReference>
<dbReference type="GO" id="GO:0006189">
    <property type="term" value="P:'de novo' IMP biosynthetic process"/>
    <property type="evidence" value="ECO:0007669"/>
    <property type="project" value="UniProtKB-UniPathway"/>
</dbReference>
<comment type="function">
    <text evidence="16">Phosphoribosylformylglycinamidine synthase involved in the purines biosynthetic pathway. Catalyzes the ATP-dependent conversion of formylglycinamide ribonucleotide (FGAR) and glutamine to yield formylglycinamidine ribonucleotide (FGAM) and glutamate.</text>
</comment>
<feature type="domain" description="Phosphoribosylformylglycinamidine synthase linker" evidence="19">
    <location>
        <begin position="210"/>
        <end position="260"/>
    </location>
</feature>
<dbReference type="GO" id="GO:0005737">
    <property type="term" value="C:cytoplasm"/>
    <property type="evidence" value="ECO:0007669"/>
    <property type="project" value="UniProtKB-SubCell"/>
</dbReference>
<dbReference type="PANTHER" id="PTHR10099">
    <property type="entry name" value="PHOSPHORIBOSYLFORMYLGLYCINAMIDINE SYNTHASE"/>
    <property type="match status" value="1"/>
</dbReference>
<dbReference type="GO" id="GO:0005524">
    <property type="term" value="F:ATP binding"/>
    <property type="evidence" value="ECO:0007669"/>
    <property type="project" value="UniProtKB-KW"/>
</dbReference>
<dbReference type="Pfam" id="PF22689">
    <property type="entry name" value="FGAR-AT_PurM_N-like"/>
    <property type="match status" value="1"/>
</dbReference>
<dbReference type="Pfam" id="PF18076">
    <property type="entry name" value="FGAR-AT_N"/>
    <property type="match status" value="1"/>
</dbReference>
<dbReference type="InterPro" id="IPR036604">
    <property type="entry name" value="PurS-like_sf"/>
</dbReference>
<dbReference type="InterPro" id="IPR010918">
    <property type="entry name" value="PurM-like_C_dom"/>
</dbReference>
<dbReference type="Gene3D" id="3.90.650.10">
    <property type="entry name" value="PurM-like C-terminal domain"/>
    <property type="match status" value="2"/>
</dbReference>
<dbReference type="GO" id="GO:0046872">
    <property type="term" value="F:metal ion binding"/>
    <property type="evidence" value="ECO:0007669"/>
    <property type="project" value="UniProtKB-KW"/>
</dbReference>
<comment type="catalytic activity">
    <reaction evidence="15">
        <text>N(2)-formyl-N(1)-(5-phospho-beta-D-ribosyl)glycinamide + L-glutamine + ATP + H2O = 2-formamido-N(1)-(5-O-phospho-beta-D-ribosyl)acetamidine + L-glutamate + ADP + phosphate + H(+)</text>
        <dbReference type="Rhea" id="RHEA:17129"/>
        <dbReference type="ChEBI" id="CHEBI:15377"/>
        <dbReference type="ChEBI" id="CHEBI:15378"/>
        <dbReference type="ChEBI" id="CHEBI:29985"/>
        <dbReference type="ChEBI" id="CHEBI:30616"/>
        <dbReference type="ChEBI" id="CHEBI:43474"/>
        <dbReference type="ChEBI" id="CHEBI:58359"/>
        <dbReference type="ChEBI" id="CHEBI:147286"/>
        <dbReference type="ChEBI" id="CHEBI:147287"/>
        <dbReference type="ChEBI" id="CHEBI:456216"/>
        <dbReference type="EC" id="6.3.5.3"/>
    </reaction>
</comment>
<comment type="similarity">
    <text evidence="3">In the N-terminal section; belongs to the FGAMS family.</text>
</comment>
<gene>
    <name evidence="22" type="ORF">BRENAR_LOCUS14</name>
</gene>
<dbReference type="FunFam" id="3.40.50.880:FF:000008">
    <property type="entry name" value="Phosphoribosylformylglycinamidine synthase"/>
    <property type="match status" value="1"/>
</dbReference>
<evidence type="ECO:0000256" key="13">
    <source>
        <dbReference type="ARBA" id="ARBA00029823"/>
    </source>
</evidence>
<dbReference type="FunFam" id="3.90.650.10:FF:000005">
    <property type="entry name" value="Phosphoribosylformylglycinamidine synthase"/>
    <property type="match status" value="1"/>
</dbReference>
<dbReference type="InterPro" id="IPR040707">
    <property type="entry name" value="FGAR-AT_N"/>
</dbReference>
<dbReference type="OrthoDB" id="6666987at2759"/>
<dbReference type="HAMAP" id="MF_00419">
    <property type="entry name" value="PurL_1"/>
    <property type="match status" value="1"/>
</dbReference>
<evidence type="ECO:0000256" key="2">
    <source>
        <dbReference type="ARBA" id="ARBA00004920"/>
    </source>
</evidence>
<keyword evidence="12" id="KW-0315">Glutamine amidotransferase</keyword>
<feature type="domain" description="PurM-like C-terminal" evidence="18">
    <location>
        <begin position="872"/>
        <end position="1004"/>
    </location>
</feature>
<dbReference type="EMBL" id="CAACVR010000001">
    <property type="protein sequence ID" value="VEU19275.1"/>
    <property type="molecule type" value="Genomic_DNA"/>
</dbReference>
<keyword evidence="9" id="KW-0658">Purine biosynthesis</keyword>
<evidence type="ECO:0000256" key="16">
    <source>
        <dbReference type="ARBA" id="ARBA00057317"/>
    </source>
</evidence>
<evidence type="ECO:0000256" key="15">
    <source>
        <dbReference type="ARBA" id="ARBA00052585"/>
    </source>
</evidence>
<keyword evidence="5" id="KW-0963">Cytoplasm</keyword>
<dbReference type="SUPFAM" id="SSF55326">
    <property type="entry name" value="PurM N-terminal domain-like"/>
    <property type="match status" value="2"/>
</dbReference>